<proteinExistence type="predicted"/>
<feature type="chain" id="PRO_5046674214" evidence="1">
    <location>
        <begin position="23"/>
        <end position="207"/>
    </location>
</feature>
<accession>A0ABV9L144</accession>
<feature type="signal peptide" evidence="1">
    <location>
        <begin position="1"/>
        <end position="22"/>
    </location>
</feature>
<sequence length="207" mass="24102">MMKKLVISLLFVFVFTYVSAQADTEILKKSTDWVTSLELNDKGKEARLADVISTHLTAVKTWHDSHSYTMVPEGINPKTGEKLSADDRQLIVDSTIPKTVHEALMTGLRKDLTEEQVEAILDKYTIGKVDFTMKAYREILPDMPKEMDEYILNHLKQAREEAVDYKSMREISAIFKIHKTRIELYLYQNNYNWKAIYKEYVDSLKKK</sequence>
<name>A0ABV9L144_9BACT</name>
<comment type="caution">
    <text evidence="2">The sequence shown here is derived from an EMBL/GenBank/DDBJ whole genome shotgun (WGS) entry which is preliminary data.</text>
</comment>
<evidence type="ECO:0000313" key="3">
    <source>
        <dbReference type="Proteomes" id="UP001596023"/>
    </source>
</evidence>
<keyword evidence="3" id="KW-1185">Reference proteome</keyword>
<dbReference type="EMBL" id="JBHSGN010000121">
    <property type="protein sequence ID" value="MFC4675986.1"/>
    <property type="molecule type" value="Genomic_DNA"/>
</dbReference>
<gene>
    <name evidence="2" type="ORF">ACFO6W_20060</name>
</gene>
<evidence type="ECO:0000256" key="1">
    <source>
        <dbReference type="SAM" id="SignalP"/>
    </source>
</evidence>
<organism evidence="2 3">
    <name type="scientific">Dysgonomonas termitidis</name>
    <dbReference type="NCBI Taxonomy" id="1516126"/>
    <lineage>
        <taxon>Bacteria</taxon>
        <taxon>Pseudomonadati</taxon>
        <taxon>Bacteroidota</taxon>
        <taxon>Bacteroidia</taxon>
        <taxon>Bacteroidales</taxon>
        <taxon>Dysgonomonadaceae</taxon>
        <taxon>Dysgonomonas</taxon>
    </lineage>
</organism>
<dbReference type="InterPro" id="IPR024284">
    <property type="entry name" value="DUF3826"/>
</dbReference>
<evidence type="ECO:0000313" key="2">
    <source>
        <dbReference type="EMBL" id="MFC4675986.1"/>
    </source>
</evidence>
<reference evidence="3" key="1">
    <citation type="journal article" date="2019" name="Int. J. Syst. Evol. Microbiol.">
        <title>The Global Catalogue of Microorganisms (GCM) 10K type strain sequencing project: providing services to taxonomists for standard genome sequencing and annotation.</title>
        <authorList>
            <consortium name="The Broad Institute Genomics Platform"/>
            <consortium name="The Broad Institute Genome Sequencing Center for Infectious Disease"/>
            <person name="Wu L."/>
            <person name="Ma J."/>
        </authorList>
    </citation>
    <scope>NUCLEOTIDE SEQUENCE [LARGE SCALE GENOMIC DNA]</scope>
    <source>
        <strain evidence="3">CCUG 66188</strain>
    </source>
</reference>
<keyword evidence="1" id="KW-0732">Signal</keyword>
<dbReference type="Proteomes" id="UP001596023">
    <property type="component" value="Unassembled WGS sequence"/>
</dbReference>
<dbReference type="RefSeq" id="WP_379999751.1">
    <property type="nucleotide sequence ID" value="NZ_JBHSGN010000121.1"/>
</dbReference>
<dbReference type="Pfam" id="PF12875">
    <property type="entry name" value="DUF3826"/>
    <property type="match status" value="1"/>
</dbReference>
<protein>
    <submittedName>
        <fullName evidence="2">DUF3826 domain-containing protein</fullName>
    </submittedName>
</protein>